<dbReference type="GO" id="GO:0006457">
    <property type="term" value="P:protein folding"/>
    <property type="evidence" value="ECO:0007669"/>
    <property type="project" value="InterPro"/>
</dbReference>
<dbReference type="Gene3D" id="3.90.20.20">
    <property type="match status" value="1"/>
</dbReference>
<dbReference type="GO" id="GO:0005829">
    <property type="term" value="C:cytosol"/>
    <property type="evidence" value="ECO:0007669"/>
    <property type="project" value="TreeGrafter"/>
</dbReference>
<accession>A0A4D6Y9B7</accession>
<dbReference type="OrthoDB" id="9789811at2"/>
<evidence type="ECO:0000256" key="4">
    <source>
        <dbReference type="ARBA" id="ARBA00022490"/>
    </source>
</evidence>
<dbReference type="Pfam" id="PF01025">
    <property type="entry name" value="GrpE"/>
    <property type="match status" value="1"/>
</dbReference>
<dbReference type="SUPFAM" id="SSF51064">
    <property type="entry name" value="Head domain of nucleotide exchange factor GrpE"/>
    <property type="match status" value="1"/>
</dbReference>
<sequence>MKKTIDELKNIISDEEKEISFIEQLSQKNINILLNRIKKDVHNANKYALSNIIISILNDIDNIEKAIDLSSSNKNLLPVLVELNNILKLFNKLLKKNNVTIINESNIIFNPNIHQAIAISESEQIKSNFIIEVMQKGYKLYERVLRPAMVVVAK</sequence>
<name>A0A4D6Y9B7_9GAMM</name>
<dbReference type="PRINTS" id="PR00773">
    <property type="entry name" value="GRPEPROTEIN"/>
</dbReference>
<gene>
    <name evidence="10 13" type="primary">grpE</name>
    <name evidence="13" type="ORF">D9V78_00875</name>
</gene>
<comment type="function">
    <text evidence="7 10 11">Participates actively in the response to hyperosmotic and heat shock by preventing the aggregation of stress-denatured proteins, in association with DnaK and GrpE. It is the nucleotide exchange factor for DnaK and may function as a thermosensor. Unfolded proteins bind initially to DnaJ; upon interaction with the DnaJ-bound protein, DnaK hydrolyzes its bound ATP, resulting in the formation of a stable complex. GrpE releases ADP from DnaK; ATP binding to DnaK triggers the release of the substrate protein, thus completing the reaction cycle. Several rounds of ATP-dependent interactions between DnaJ, DnaK and GrpE are required for fully efficient folding.</text>
</comment>
<evidence type="ECO:0000256" key="3">
    <source>
        <dbReference type="ARBA" id="ARBA00011738"/>
    </source>
</evidence>
<protein>
    <recommendedName>
        <fullName evidence="8 10">Protein GrpE</fullName>
    </recommendedName>
    <alternativeName>
        <fullName evidence="9 10">HSP-70 cofactor</fullName>
    </alternativeName>
</protein>
<dbReference type="FunFam" id="2.30.22.10:FF:000001">
    <property type="entry name" value="Protein GrpE"/>
    <property type="match status" value="1"/>
</dbReference>
<evidence type="ECO:0000256" key="6">
    <source>
        <dbReference type="ARBA" id="ARBA00023186"/>
    </source>
</evidence>
<dbReference type="HAMAP" id="MF_01151">
    <property type="entry name" value="GrpE"/>
    <property type="match status" value="1"/>
</dbReference>
<dbReference type="EMBL" id="CP032999">
    <property type="protein sequence ID" value="QCI25969.1"/>
    <property type="molecule type" value="Genomic_DNA"/>
</dbReference>
<comment type="similarity">
    <text evidence="2 10 12">Belongs to the GrpE family.</text>
</comment>
<evidence type="ECO:0000313" key="14">
    <source>
        <dbReference type="Proteomes" id="UP000298685"/>
    </source>
</evidence>
<dbReference type="InterPro" id="IPR000740">
    <property type="entry name" value="GrpE"/>
</dbReference>
<dbReference type="Proteomes" id="UP000298685">
    <property type="component" value="Chromosome"/>
</dbReference>
<reference evidence="13 14" key="1">
    <citation type="submission" date="2018-10" db="EMBL/GenBank/DDBJ databases">
        <title>Comparative functional genomics of the obligate endosymbiont Buchnera aphidicola.</title>
        <authorList>
            <person name="Chong R.A."/>
        </authorList>
    </citation>
    <scope>NUCLEOTIDE SEQUENCE [LARGE SCALE GENOMIC DNA]</scope>
    <source>
        <strain evidence="13 14">Ska</strain>
    </source>
</reference>
<dbReference type="GO" id="GO:0042803">
    <property type="term" value="F:protein homodimerization activity"/>
    <property type="evidence" value="ECO:0007669"/>
    <property type="project" value="InterPro"/>
</dbReference>
<dbReference type="GO" id="GO:0051082">
    <property type="term" value="F:unfolded protein binding"/>
    <property type="evidence" value="ECO:0007669"/>
    <property type="project" value="TreeGrafter"/>
</dbReference>
<dbReference type="CDD" id="cd00446">
    <property type="entry name" value="GrpE"/>
    <property type="match status" value="1"/>
</dbReference>
<proteinExistence type="inferred from homology"/>
<keyword evidence="6 10" id="KW-0143">Chaperone</keyword>
<evidence type="ECO:0000256" key="1">
    <source>
        <dbReference type="ARBA" id="ARBA00004496"/>
    </source>
</evidence>
<dbReference type="PROSITE" id="PS01071">
    <property type="entry name" value="GRPE"/>
    <property type="match status" value="1"/>
</dbReference>
<dbReference type="GO" id="GO:0051087">
    <property type="term" value="F:protein-folding chaperone binding"/>
    <property type="evidence" value="ECO:0007669"/>
    <property type="project" value="InterPro"/>
</dbReference>
<dbReference type="InterPro" id="IPR009012">
    <property type="entry name" value="GrpE_head"/>
</dbReference>
<dbReference type="AlphaFoldDB" id="A0A4D6Y9B7"/>
<dbReference type="Gene3D" id="2.30.22.10">
    <property type="entry name" value="Head domain of nucleotide exchange factor GrpE"/>
    <property type="match status" value="1"/>
</dbReference>
<evidence type="ECO:0000256" key="9">
    <source>
        <dbReference type="ARBA" id="ARBA00076414"/>
    </source>
</evidence>
<dbReference type="PANTHER" id="PTHR21237:SF23">
    <property type="entry name" value="GRPE PROTEIN HOMOLOG, MITOCHONDRIAL"/>
    <property type="match status" value="1"/>
</dbReference>
<dbReference type="InterPro" id="IPR013805">
    <property type="entry name" value="GrpE_CC"/>
</dbReference>
<keyword evidence="5 10" id="KW-0346">Stress response</keyword>
<evidence type="ECO:0000256" key="8">
    <source>
        <dbReference type="ARBA" id="ARBA00072274"/>
    </source>
</evidence>
<dbReference type="GO" id="GO:0000774">
    <property type="term" value="F:adenyl-nucleotide exchange factor activity"/>
    <property type="evidence" value="ECO:0007669"/>
    <property type="project" value="InterPro"/>
</dbReference>
<evidence type="ECO:0000256" key="11">
    <source>
        <dbReference type="RuleBase" id="RU000639"/>
    </source>
</evidence>
<evidence type="ECO:0000256" key="5">
    <source>
        <dbReference type="ARBA" id="ARBA00023016"/>
    </source>
</evidence>
<comment type="subcellular location">
    <subcellularLocation>
        <location evidence="1 10">Cytoplasm</location>
    </subcellularLocation>
</comment>
<dbReference type="SUPFAM" id="SSF58014">
    <property type="entry name" value="Coiled-coil domain of nucleotide exchange factor GrpE"/>
    <property type="match status" value="1"/>
</dbReference>
<comment type="subunit">
    <text evidence="3 10">Homodimer.</text>
</comment>
<keyword evidence="4 10" id="KW-0963">Cytoplasm</keyword>
<dbReference type="PANTHER" id="PTHR21237">
    <property type="entry name" value="GRPE PROTEIN"/>
    <property type="match status" value="1"/>
</dbReference>
<evidence type="ECO:0000256" key="7">
    <source>
        <dbReference type="ARBA" id="ARBA00053401"/>
    </source>
</evidence>
<organism evidence="13 14">
    <name type="scientific">Buchnera aphidicola</name>
    <name type="common">Sarucallis kahawaluokalani</name>
    <dbReference type="NCBI Taxonomy" id="1241878"/>
    <lineage>
        <taxon>Bacteria</taxon>
        <taxon>Pseudomonadati</taxon>
        <taxon>Pseudomonadota</taxon>
        <taxon>Gammaproteobacteria</taxon>
        <taxon>Enterobacterales</taxon>
        <taxon>Erwiniaceae</taxon>
        <taxon>Buchnera</taxon>
    </lineage>
</organism>
<evidence type="ECO:0000256" key="2">
    <source>
        <dbReference type="ARBA" id="ARBA00009054"/>
    </source>
</evidence>
<evidence type="ECO:0000313" key="13">
    <source>
        <dbReference type="EMBL" id="QCI25969.1"/>
    </source>
</evidence>
<dbReference type="RefSeq" id="WP_158350508.1">
    <property type="nucleotide sequence ID" value="NZ_CP032999.1"/>
</dbReference>
<evidence type="ECO:0000256" key="12">
    <source>
        <dbReference type="RuleBase" id="RU004478"/>
    </source>
</evidence>
<evidence type="ECO:0000256" key="10">
    <source>
        <dbReference type="HAMAP-Rule" id="MF_01151"/>
    </source>
</evidence>